<dbReference type="GeneTree" id="ENSGT00940000167021"/>
<name>A0A8C5CQX9_GADMO</name>
<dbReference type="OMA" id="QMLDLRW"/>
<dbReference type="AlphaFoldDB" id="A0A8C5CQX9"/>
<dbReference type="PANTHER" id="PTHR19871">
    <property type="entry name" value="BETA TRANSDUCIN-RELATED PROTEIN"/>
    <property type="match status" value="1"/>
</dbReference>
<keyword evidence="2" id="KW-1185">Reference proteome</keyword>
<dbReference type="PANTHER" id="PTHR19871:SF43">
    <property type="entry name" value="SI:CH211-212K18.6"/>
    <property type="match status" value="1"/>
</dbReference>
<dbReference type="InterPro" id="IPR052752">
    <property type="entry name" value="NACHT-WD_repeat"/>
</dbReference>
<reference evidence="1" key="2">
    <citation type="submission" date="2025-09" db="UniProtKB">
        <authorList>
            <consortium name="Ensembl"/>
        </authorList>
    </citation>
    <scope>IDENTIFICATION</scope>
</reference>
<sequence length="84" mass="9602">MDNTVAERSALMEGVYPALYRHCKRRGFDFRMVDLRQGVGGPTANRHDTARIHLEAIRRCQETPGPNFVVRAQSESSWLFSEAH</sequence>
<proteinExistence type="predicted"/>
<accession>A0A8C5CQX9</accession>
<reference evidence="1" key="1">
    <citation type="submission" date="2025-08" db="UniProtKB">
        <authorList>
            <consortium name="Ensembl"/>
        </authorList>
    </citation>
    <scope>IDENTIFICATION</scope>
</reference>
<protein>
    <submittedName>
        <fullName evidence="1">Uncharacterized protein</fullName>
    </submittedName>
</protein>
<organism evidence="1 2">
    <name type="scientific">Gadus morhua</name>
    <name type="common">Atlantic cod</name>
    <dbReference type="NCBI Taxonomy" id="8049"/>
    <lineage>
        <taxon>Eukaryota</taxon>
        <taxon>Metazoa</taxon>
        <taxon>Chordata</taxon>
        <taxon>Craniata</taxon>
        <taxon>Vertebrata</taxon>
        <taxon>Euteleostomi</taxon>
        <taxon>Actinopterygii</taxon>
        <taxon>Neopterygii</taxon>
        <taxon>Teleostei</taxon>
        <taxon>Neoteleostei</taxon>
        <taxon>Acanthomorphata</taxon>
        <taxon>Zeiogadaria</taxon>
        <taxon>Gadariae</taxon>
        <taxon>Gadiformes</taxon>
        <taxon>Gadoidei</taxon>
        <taxon>Gadidae</taxon>
        <taxon>Gadus</taxon>
    </lineage>
</organism>
<evidence type="ECO:0000313" key="2">
    <source>
        <dbReference type="Proteomes" id="UP000694546"/>
    </source>
</evidence>
<dbReference type="Proteomes" id="UP000694546">
    <property type="component" value="Chromosome 17"/>
</dbReference>
<dbReference type="Ensembl" id="ENSGMOT00000039269.1">
    <property type="protein sequence ID" value="ENSGMOP00000065548.1"/>
    <property type="gene ID" value="ENSGMOG00000030407.1"/>
</dbReference>
<evidence type="ECO:0000313" key="1">
    <source>
        <dbReference type="Ensembl" id="ENSGMOP00000065548.1"/>
    </source>
</evidence>